<reference evidence="2 3" key="1">
    <citation type="submission" date="2020-04" db="EMBL/GenBank/DDBJ databases">
        <title>Usitatibacter rugosus gen. nov., sp. nov. and Usitatibacter palustris sp. nov., novel members of Usitatibacteraceae fam. nov. within the order Nitrosomonadales isolated from soil.</title>
        <authorList>
            <person name="Huber K.J."/>
            <person name="Neumann-Schaal M."/>
            <person name="Geppert A."/>
            <person name="Luckner M."/>
            <person name="Wanner G."/>
            <person name="Overmann J."/>
        </authorList>
    </citation>
    <scope>NUCLEOTIDE SEQUENCE [LARGE SCALE GENOMIC DNA]</scope>
    <source>
        <strain evidence="2 3">Swamp67</strain>
    </source>
</reference>
<dbReference type="InParanoid" id="A0A6M4H6T0"/>
<feature type="signal peptide" evidence="1">
    <location>
        <begin position="1"/>
        <end position="20"/>
    </location>
</feature>
<keyword evidence="1" id="KW-0732">Signal</keyword>
<protein>
    <recommendedName>
        <fullName evidence="4">Bacterial repeat domain-containing protein</fullName>
    </recommendedName>
</protein>
<accession>A0A6M4H6T0</accession>
<evidence type="ECO:0000313" key="2">
    <source>
        <dbReference type="EMBL" id="QJR15072.1"/>
    </source>
</evidence>
<dbReference type="RefSeq" id="WP_171162036.1">
    <property type="nucleotide sequence ID" value="NZ_CP053073.1"/>
</dbReference>
<dbReference type="InterPro" id="IPR036673">
    <property type="entry name" value="Cyanovirin-N_sf"/>
</dbReference>
<organism evidence="2 3">
    <name type="scientific">Usitatibacter palustris</name>
    <dbReference type="NCBI Taxonomy" id="2732487"/>
    <lineage>
        <taxon>Bacteria</taxon>
        <taxon>Pseudomonadati</taxon>
        <taxon>Pseudomonadota</taxon>
        <taxon>Betaproteobacteria</taxon>
        <taxon>Nitrosomonadales</taxon>
        <taxon>Usitatibacteraceae</taxon>
        <taxon>Usitatibacter</taxon>
    </lineage>
</organism>
<evidence type="ECO:0008006" key="4">
    <source>
        <dbReference type="Google" id="ProtNLM"/>
    </source>
</evidence>
<name>A0A6M4H6T0_9PROT</name>
<sequence>MKLRTLFVVLALPAAIASQAQTPAPSPSQPPTLLKIEIAPEIGGEVILTSQDQKVHTCSPPLVCTFVVTGPAKLTTRTAAGTRFTNWMGLCTGPAAVCTVNESGRVIAAFLRTTNLPEGTYVETCSNIGTKQSAAAGLPKTTLVADCRRTDKSVNKGATLLLPCLGDIANANGALTCVTTPRPPGR</sequence>
<proteinExistence type="predicted"/>
<dbReference type="Proteomes" id="UP000503096">
    <property type="component" value="Chromosome"/>
</dbReference>
<dbReference type="AlphaFoldDB" id="A0A6M4H6T0"/>
<dbReference type="KEGG" id="upl:DSM104440_01888"/>
<evidence type="ECO:0000313" key="3">
    <source>
        <dbReference type="Proteomes" id="UP000503096"/>
    </source>
</evidence>
<dbReference type="Gene3D" id="2.30.60.10">
    <property type="entry name" value="Cyanovirin-N"/>
    <property type="match status" value="1"/>
</dbReference>
<gene>
    <name evidence="2" type="ORF">DSM104440_01888</name>
</gene>
<dbReference type="EMBL" id="CP053073">
    <property type="protein sequence ID" value="QJR15072.1"/>
    <property type="molecule type" value="Genomic_DNA"/>
</dbReference>
<evidence type="ECO:0000256" key="1">
    <source>
        <dbReference type="SAM" id="SignalP"/>
    </source>
</evidence>
<feature type="chain" id="PRO_5026897334" description="Bacterial repeat domain-containing protein" evidence="1">
    <location>
        <begin position="21"/>
        <end position="186"/>
    </location>
</feature>
<keyword evidence="3" id="KW-1185">Reference proteome</keyword>